<evidence type="ECO:0008006" key="2">
    <source>
        <dbReference type="Google" id="ProtNLM"/>
    </source>
</evidence>
<organism evidence="1">
    <name type="scientific">bioreactor metagenome</name>
    <dbReference type="NCBI Taxonomy" id="1076179"/>
    <lineage>
        <taxon>unclassified sequences</taxon>
        <taxon>metagenomes</taxon>
        <taxon>ecological metagenomes</taxon>
    </lineage>
</organism>
<dbReference type="AlphaFoldDB" id="A0A645B5M0"/>
<reference evidence="1" key="1">
    <citation type="submission" date="2019-08" db="EMBL/GenBank/DDBJ databases">
        <authorList>
            <person name="Kucharzyk K."/>
            <person name="Murdoch R.W."/>
            <person name="Higgins S."/>
            <person name="Loffler F."/>
        </authorList>
    </citation>
    <scope>NUCLEOTIDE SEQUENCE</scope>
</reference>
<protein>
    <recommendedName>
        <fullName evidence="2">RNA polymerase sigma-70 region 4 domain-containing protein</fullName>
    </recommendedName>
</protein>
<comment type="caution">
    <text evidence="1">The sequence shown here is derived from an EMBL/GenBank/DDBJ whole genome shotgun (WGS) entry which is preliminary data.</text>
</comment>
<evidence type="ECO:0000313" key="1">
    <source>
        <dbReference type="EMBL" id="MPM60729.1"/>
    </source>
</evidence>
<dbReference type="InterPro" id="IPR013324">
    <property type="entry name" value="RNA_pol_sigma_r3/r4-like"/>
</dbReference>
<dbReference type="EMBL" id="VSSQ01017953">
    <property type="protein sequence ID" value="MPM60729.1"/>
    <property type="molecule type" value="Genomic_DNA"/>
</dbReference>
<proteinExistence type="predicted"/>
<accession>A0A645B5M0</accession>
<sequence length="87" mass="10299">MAETVVKIICMEDEICSELKDFTQIKHKIINEIQSLGDDTYISILFKKYVEYKTLEQIAIELNYSYDRTKHLHGFALKRFKTQHSVL</sequence>
<dbReference type="SUPFAM" id="SSF88659">
    <property type="entry name" value="Sigma3 and sigma4 domains of RNA polymerase sigma factors"/>
    <property type="match status" value="1"/>
</dbReference>
<gene>
    <name evidence="1" type="ORF">SDC9_107581</name>
</gene>
<name>A0A645B5M0_9ZZZZ</name>